<gene>
    <name evidence="2" type="ORF">OE88DRAFT_1809727</name>
</gene>
<feature type="region of interest" description="Disordered" evidence="1">
    <location>
        <begin position="151"/>
        <end position="196"/>
    </location>
</feature>
<name>A0A5C3MW90_9AGAM</name>
<feature type="compositionally biased region" description="Basic and acidic residues" evidence="1">
    <location>
        <begin position="212"/>
        <end position="228"/>
    </location>
</feature>
<feature type="region of interest" description="Disordered" evidence="1">
    <location>
        <begin position="212"/>
        <end position="241"/>
    </location>
</feature>
<evidence type="ECO:0000313" key="2">
    <source>
        <dbReference type="EMBL" id="TFK49430.1"/>
    </source>
</evidence>
<protein>
    <submittedName>
        <fullName evidence="2">Uncharacterized protein</fullName>
    </submittedName>
</protein>
<accession>A0A5C3MW90</accession>
<feature type="compositionally biased region" description="Acidic residues" evidence="1">
    <location>
        <begin position="111"/>
        <end position="121"/>
    </location>
</feature>
<sequence length="381" mass="43020">MSVDEENRHIRRSQHHRPLSRADRATCRMLYVGLDWSYADIRKMMHCSWNTVDRAICNTYFDPDNDDSDEEHLPEDVKSKYFPHLMGRRKKQMSPSKALTYRAGSTPVYDYGDDSESDGQSDDDRTQGDSVIPYCHGEYRHQMATTSVAGYTGNNEKENAPGSALAHFPTQEGPRNSRQHGSPRSPLGPSTSSQNNALGAHLKRLRDSHGYDAEVESKRSRLSGHENRGFLQDLKPTAAPEGSRSLVLRRVEAQGMRTEEDRTPSSSKQIVLNKGKARAYIAIETEAEQDVIDLTVDNGPRHFHSVRAPAREIYEFLERLELPVERFARPLAAEGVTDRQSLNWLMDLPGYLQEKLLKKAAAAAGWTCIEVLRLRTGLKRG</sequence>
<feature type="region of interest" description="Disordered" evidence="1">
    <location>
        <begin position="87"/>
        <end position="132"/>
    </location>
</feature>
<evidence type="ECO:0000313" key="3">
    <source>
        <dbReference type="Proteomes" id="UP000305948"/>
    </source>
</evidence>
<proteinExistence type="predicted"/>
<feature type="compositionally biased region" description="Polar residues" evidence="1">
    <location>
        <begin position="173"/>
        <end position="196"/>
    </location>
</feature>
<dbReference type="Proteomes" id="UP000305948">
    <property type="component" value="Unassembled WGS sequence"/>
</dbReference>
<dbReference type="EMBL" id="ML213516">
    <property type="protein sequence ID" value="TFK49430.1"/>
    <property type="molecule type" value="Genomic_DNA"/>
</dbReference>
<evidence type="ECO:0000256" key="1">
    <source>
        <dbReference type="SAM" id="MobiDB-lite"/>
    </source>
</evidence>
<dbReference type="AlphaFoldDB" id="A0A5C3MW90"/>
<organism evidence="2 3">
    <name type="scientific">Heliocybe sulcata</name>
    <dbReference type="NCBI Taxonomy" id="5364"/>
    <lineage>
        <taxon>Eukaryota</taxon>
        <taxon>Fungi</taxon>
        <taxon>Dikarya</taxon>
        <taxon>Basidiomycota</taxon>
        <taxon>Agaricomycotina</taxon>
        <taxon>Agaricomycetes</taxon>
        <taxon>Gloeophyllales</taxon>
        <taxon>Gloeophyllaceae</taxon>
        <taxon>Heliocybe</taxon>
    </lineage>
</organism>
<keyword evidence="3" id="KW-1185">Reference proteome</keyword>
<reference evidence="2 3" key="1">
    <citation type="journal article" date="2019" name="Nat. Ecol. Evol.">
        <title>Megaphylogeny resolves global patterns of mushroom evolution.</title>
        <authorList>
            <person name="Varga T."/>
            <person name="Krizsan K."/>
            <person name="Foldi C."/>
            <person name="Dima B."/>
            <person name="Sanchez-Garcia M."/>
            <person name="Sanchez-Ramirez S."/>
            <person name="Szollosi G.J."/>
            <person name="Szarkandi J.G."/>
            <person name="Papp V."/>
            <person name="Albert L."/>
            <person name="Andreopoulos W."/>
            <person name="Angelini C."/>
            <person name="Antonin V."/>
            <person name="Barry K.W."/>
            <person name="Bougher N.L."/>
            <person name="Buchanan P."/>
            <person name="Buyck B."/>
            <person name="Bense V."/>
            <person name="Catcheside P."/>
            <person name="Chovatia M."/>
            <person name="Cooper J."/>
            <person name="Damon W."/>
            <person name="Desjardin D."/>
            <person name="Finy P."/>
            <person name="Geml J."/>
            <person name="Haridas S."/>
            <person name="Hughes K."/>
            <person name="Justo A."/>
            <person name="Karasinski D."/>
            <person name="Kautmanova I."/>
            <person name="Kiss B."/>
            <person name="Kocsube S."/>
            <person name="Kotiranta H."/>
            <person name="LaButti K.M."/>
            <person name="Lechner B.E."/>
            <person name="Liimatainen K."/>
            <person name="Lipzen A."/>
            <person name="Lukacs Z."/>
            <person name="Mihaltcheva S."/>
            <person name="Morgado L.N."/>
            <person name="Niskanen T."/>
            <person name="Noordeloos M.E."/>
            <person name="Ohm R.A."/>
            <person name="Ortiz-Santana B."/>
            <person name="Ovrebo C."/>
            <person name="Racz N."/>
            <person name="Riley R."/>
            <person name="Savchenko A."/>
            <person name="Shiryaev A."/>
            <person name="Soop K."/>
            <person name="Spirin V."/>
            <person name="Szebenyi C."/>
            <person name="Tomsovsky M."/>
            <person name="Tulloss R.E."/>
            <person name="Uehling J."/>
            <person name="Grigoriev I.V."/>
            <person name="Vagvolgyi C."/>
            <person name="Papp T."/>
            <person name="Martin F.M."/>
            <person name="Miettinen O."/>
            <person name="Hibbett D.S."/>
            <person name="Nagy L.G."/>
        </authorList>
    </citation>
    <scope>NUCLEOTIDE SEQUENCE [LARGE SCALE GENOMIC DNA]</scope>
    <source>
        <strain evidence="2 3">OMC1185</strain>
    </source>
</reference>